<keyword evidence="11 14" id="KW-0472">Membrane</keyword>
<dbReference type="GO" id="GO:0016020">
    <property type="term" value="C:membrane"/>
    <property type="evidence" value="ECO:0007669"/>
    <property type="project" value="UniProtKB-SubCell"/>
</dbReference>
<organism evidence="15 16">
    <name type="scientific">Linum tenue</name>
    <dbReference type="NCBI Taxonomy" id="586396"/>
    <lineage>
        <taxon>Eukaryota</taxon>
        <taxon>Viridiplantae</taxon>
        <taxon>Streptophyta</taxon>
        <taxon>Embryophyta</taxon>
        <taxon>Tracheophyta</taxon>
        <taxon>Spermatophyta</taxon>
        <taxon>Magnoliopsida</taxon>
        <taxon>eudicotyledons</taxon>
        <taxon>Gunneridae</taxon>
        <taxon>Pentapetalae</taxon>
        <taxon>rosids</taxon>
        <taxon>fabids</taxon>
        <taxon>Malpighiales</taxon>
        <taxon>Linaceae</taxon>
        <taxon>Linum</taxon>
    </lineage>
</organism>
<comment type="cofactor">
    <cofactor evidence="1 12">
        <name>heme</name>
        <dbReference type="ChEBI" id="CHEBI:30413"/>
    </cofactor>
</comment>
<keyword evidence="8 13" id="KW-0560">Oxidoreductase</keyword>
<comment type="subcellular location">
    <subcellularLocation>
        <location evidence="2">Membrane</location>
    </subcellularLocation>
</comment>
<dbReference type="InterPro" id="IPR002401">
    <property type="entry name" value="Cyt_P450_E_grp-I"/>
</dbReference>
<dbReference type="PROSITE" id="PS00086">
    <property type="entry name" value="CYTOCHROME_P450"/>
    <property type="match status" value="1"/>
</dbReference>
<keyword evidence="5 14" id="KW-0812">Transmembrane</keyword>
<dbReference type="InterPro" id="IPR017972">
    <property type="entry name" value="Cyt_P450_CS"/>
</dbReference>
<keyword evidence="6 12" id="KW-0479">Metal-binding</keyword>
<dbReference type="PRINTS" id="PR00385">
    <property type="entry name" value="P450"/>
</dbReference>
<evidence type="ECO:0000313" key="16">
    <source>
        <dbReference type="Proteomes" id="UP001154282"/>
    </source>
</evidence>
<gene>
    <name evidence="15" type="ORF">LITE_LOCUS48846</name>
</gene>
<protein>
    <submittedName>
        <fullName evidence="15">Uncharacterized protein</fullName>
    </submittedName>
</protein>
<evidence type="ECO:0000256" key="9">
    <source>
        <dbReference type="ARBA" id="ARBA00023004"/>
    </source>
</evidence>
<sequence>MERFINSLPSIPVVASIFLFIVSILLWRSTRFGRHSGPRAVGGAWPIIGHLHLFSGPGPIHRVLGSLADQYGPIFTIRMGRAHQKAIVVSKWEIAKECLTTNDKAFIARRPHTIATETLGYNYSVFGFTPYGHYWRQMRKLATLELLSSARLELLRPVRAEETRVAVRGLYELGERNGAVAVEMISWFGDVTLNVILRIVFGKRVGYYGSRDERSGDEESAKLKKLVRDYFDSVEKFGVGDVFPWLRRFDIGGHEESLKRIAKDLDDVVHEWLREHRGTTEKLDGDDFMGVLLSILDEYGAERHDADAVNKATCVGLVLGASDSSTVVMSWALSLLMNHPEALKKAQIELEDLVGMERQVQESDLPNLHYLQAVVKETFRLYPPVPVNMRGPSGEDCVVAGRHIPKGTQLVLNYFKLQRDPHVWVEPNEFRPERFLTTTHKNVDVKGQDFELLPFGAGRRMCPGVSFALHVVQLTLATLLQGFDFRTTTFSGAKVDMGEAMGSTYQRASPLEVLLSPRLPSHLYG</sequence>
<dbReference type="PANTHER" id="PTHR47947:SF26">
    <property type="entry name" value="CYTOCHROME P450"/>
    <property type="match status" value="1"/>
</dbReference>
<evidence type="ECO:0000256" key="12">
    <source>
        <dbReference type="PIRSR" id="PIRSR602401-1"/>
    </source>
</evidence>
<keyword evidence="9 12" id="KW-0408">Iron</keyword>
<dbReference type="PANTHER" id="PTHR47947">
    <property type="entry name" value="CYTOCHROME P450 82C3-RELATED"/>
    <property type="match status" value="1"/>
</dbReference>
<evidence type="ECO:0000256" key="10">
    <source>
        <dbReference type="ARBA" id="ARBA00023033"/>
    </source>
</evidence>
<dbReference type="GO" id="GO:0020037">
    <property type="term" value="F:heme binding"/>
    <property type="evidence" value="ECO:0007669"/>
    <property type="project" value="InterPro"/>
</dbReference>
<dbReference type="Gene3D" id="1.10.630.10">
    <property type="entry name" value="Cytochrome P450"/>
    <property type="match status" value="1"/>
</dbReference>
<evidence type="ECO:0000256" key="1">
    <source>
        <dbReference type="ARBA" id="ARBA00001971"/>
    </source>
</evidence>
<keyword evidence="7 14" id="KW-1133">Transmembrane helix</keyword>
<keyword evidence="16" id="KW-1185">Reference proteome</keyword>
<comment type="similarity">
    <text evidence="3 13">Belongs to the cytochrome P450 family.</text>
</comment>
<dbReference type="PRINTS" id="PR00463">
    <property type="entry name" value="EP450I"/>
</dbReference>
<accession>A0AAV0RM02</accession>
<evidence type="ECO:0000313" key="15">
    <source>
        <dbReference type="EMBL" id="CAI0558617.1"/>
    </source>
</evidence>
<dbReference type="Pfam" id="PF00067">
    <property type="entry name" value="p450"/>
    <property type="match status" value="1"/>
</dbReference>
<dbReference type="FunFam" id="1.10.630.10:FF:000026">
    <property type="entry name" value="Cytochrome P450 82C4"/>
    <property type="match status" value="1"/>
</dbReference>
<reference evidence="15" key="1">
    <citation type="submission" date="2022-08" db="EMBL/GenBank/DDBJ databases">
        <authorList>
            <person name="Gutierrez-Valencia J."/>
        </authorList>
    </citation>
    <scope>NUCLEOTIDE SEQUENCE</scope>
</reference>
<evidence type="ECO:0000256" key="13">
    <source>
        <dbReference type="RuleBase" id="RU000461"/>
    </source>
</evidence>
<evidence type="ECO:0000256" key="7">
    <source>
        <dbReference type="ARBA" id="ARBA00022989"/>
    </source>
</evidence>
<dbReference type="AlphaFoldDB" id="A0AAV0RM02"/>
<dbReference type="GO" id="GO:0004497">
    <property type="term" value="F:monooxygenase activity"/>
    <property type="evidence" value="ECO:0007669"/>
    <property type="project" value="UniProtKB-KW"/>
</dbReference>
<keyword evidence="4 12" id="KW-0349">Heme</keyword>
<dbReference type="InterPro" id="IPR050651">
    <property type="entry name" value="Plant_Cytochrome_P450_Monoox"/>
</dbReference>
<feature type="transmembrane region" description="Helical" evidence="14">
    <location>
        <begin position="6"/>
        <end position="27"/>
    </location>
</feature>
<dbReference type="Proteomes" id="UP001154282">
    <property type="component" value="Unassembled WGS sequence"/>
</dbReference>
<evidence type="ECO:0000256" key="8">
    <source>
        <dbReference type="ARBA" id="ARBA00023002"/>
    </source>
</evidence>
<dbReference type="GO" id="GO:0016705">
    <property type="term" value="F:oxidoreductase activity, acting on paired donors, with incorporation or reduction of molecular oxygen"/>
    <property type="evidence" value="ECO:0007669"/>
    <property type="project" value="InterPro"/>
</dbReference>
<evidence type="ECO:0000256" key="5">
    <source>
        <dbReference type="ARBA" id="ARBA00022692"/>
    </source>
</evidence>
<proteinExistence type="inferred from homology"/>
<evidence type="ECO:0000256" key="3">
    <source>
        <dbReference type="ARBA" id="ARBA00010617"/>
    </source>
</evidence>
<dbReference type="SUPFAM" id="SSF48264">
    <property type="entry name" value="Cytochrome P450"/>
    <property type="match status" value="1"/>
</dbReference>
<feature type="binding site" description="axial binding residue" evidence="12">
    <location>
        <position position="462"/>
    </location>
    <ligand>
        <name>heme</name>
        <dbReference type="ChEBI" id="CHEBI:30413"/>
    </ligand>
    <ligandPart>
        <name>Fe</name>
        <dbReference type="ChEBI" id="CHEBI:18248"/>
    </ligandPart>
</feature>
<evidence type="ECO:0000256" key="14">
    <source>
        <dbReference type="SAM" id="Phobius"/>
    </source>
</evidence>
<dbReference type="InterPro" id="IPR001128">
    <property type="entry name" value="Cyt_P450"/>
</dbReference>
<name>A0AAV0RM02_9ROSI</name>
<keyword evidence="10 13" id="KW-0503">Monooxygenase</keyword>
<evidence type="ECO:0000256" key="11">
    <source>
        <dbReference type="ARBA" id="ARBA00023136"/>
    </source>
</evidence>
<dbReference type="InterPro" id="IPR036396">
    <property type="entry name" value="Cyt_P450_sf"/>
</dbReference>
<dbReference type="EMBL" id="CAMGYJ010000011">
    <property type="protein sequence ID" value="CAI0558617.1"/>
    <property type="molecule type" value="Genomic_DNA"/>
</dbReference>
<evidence type="ECO:0000256" key="2">
    <source>
        <dbReference type="ARBA" id="ARBA00004370"/>
    </source>
</evidence>
<evidence type="ECO:0000256" key="6">
    <source>
        <dbReference type="ARBA" id="ARBA00022723"/>
    </source>
</evidence>
<comment type="caution">
    <text evidence="15">The sequence shown here is derived from an EMBL/GenBank/DDBJ whole genome shotgun (WGS) entry which is preliminary data.</text>
</comment>
<dbReference type="GO" id="GO:0005506">
    <property type="term" value="F:iron ion binding"/>
    <property type="evidence" value="ECO:0007669"/>
    <property type="project" value="InterPro"/>
</dbReference>
<evidence type="ECO:0000256" key="4">
    <source>
        <dbReference type="ARBA" id="ARBA00022617"/>
    </source>
</evidence>